<evidence type="ECO:0000313" key="10">
    <source>
        <dbReference type="Proteomes" id="UP000009026"/>
    </source>
</evidence>
<dbReference type="InterPro" id="IPR010084">
    <property type="entry name" value="FabZ"/>
</dbReference>
<accession>A0A0H4WLI7</accession>
<dbReference type="Pfam" id="PF07977">
    <property type="entry name" value="FabA"/>
    <property type="match status" value="1"/>
</dbReference>
<evidence type="ECO:0000256" key="3">
    <source>
        <dbReference type="ARBA" id="ARBA00022490"/>
    </source>
</evidence>
<dbReference type="GO" id="GO:0009245">
    <property type="term" value="P:lipid A biosynthetic process"/>
    <property type="evidence" value="ECO:0007669"/>
    <property type="project" value="UniProtKB-KW"/>
</dbReference>
<dbReference type="EC" id="4.2.1.59" evidence="2"/>
<proteinExistence type="predicted"/>
<dbReference type="EMBL" id="CP012109">
    <property type="protein sequence ID" value="AKQ63584.1"/>
    <property type="molecule type" value="Genomic_DNA"/>
</dbReference>
<evidence type="ECO:0000256" key="1">
    <source>
        <dbReference type="ARBA" id="ARBA00004496"/>
    </source>
</evidence>
<keyword evidence="5" id="KW-0441">Lipid A biosynthesis</keyword>
<sequence length="161" mass="17465">MPSAPSAAPTSLGIQELLGLLPHRYPMLMVDRVDQLEPGVFAEGVKCVTVNEPFFQGHFPEHPIMPGVLIVEAMAQVAGVMLRTRPRVAEVPERQTSSAPARPGLMANIQRMRFRRPVLPGDQLRIRATHLKSLGGLHHVKVEARVGDELAADGELMLGGG</sequence>
<dbReference type="GO" id="GO:0016020">
    <property type="term" value="C:membrane"/>
    <property type="evidence" value="ECO:0007669"/>
    <property type="project" value="GOC"/>
</dbReference>
<keyword evidence="10" id="KW-1185">Reference proteome</keyword>
<dbReference type="InterPro" id="IPR029069">
    <property type="entry name" value="HotDog_dom_sf"/>
</dbReference>
<keyword evidence="4" id="KW-0444">Lipid biosynthesis</keyword>
<dbReference type="eggNOG" id="COG0764">
    <property type="taxonomic scope" value="Bacteria"/>
</dbReference>
<organism evidence="9 10">
    <name type="scientific">Pseudomyxococcus hansupus</name>
    <dbReference type="NCBI Taxonomy" id="1297742"/>
    <lineage>
        <taxon>Bacteria</taxon>
        <taxon>Pseudomonadati</taxon>
        <taxon>Myxococcota</taxon>
        <taxon>Myxococcia</taxon>
        <taxon>Myxococcales</taxon>
        <taxon>Cystobacterineae</taxon>
        <taxon>Myxococcaceae</taxon>
        <taxon>Pseudomyxococcus</taxon>
    </lineage>
</organism>
<dbReference type="NCBIfam" id="TIGR01750">
    <property type="entry name" value="fabZ"/>
    <property type="match status" value="1"/>
</dbReference>
<dbReference type="STRING" id="1297742.A176_000496"/>
<evidence type="ECO:0000256" key="8">
    <source>
        <dbReference type="ARBA" id="ARBA00025049"/>
    </source>
</evidence>
<dbReference type="GO" id="GO:0006633">
    <property type="term" value="P:fatty acid biosynthetic process"/>
    <property type="evidence" value="ECO:0007669"/>
    <property type="project" value="InterPro"/>
</dbReference>
<comment type="subcellular location">
    <subcellularLocation>
        <location evidence="1">Cytoplasm</location>
    </subcellularLocation>
</comment>
<dbReference type="RefSeq" id="WP_002636972.1">
    <property type="nucleotide sequence ID" value="NZ_CP012109.1"/>
</dbReference>
<dbReference type="CDD" id="cd01288">
    <property type="entry name" value="FabZ"/>
    <property type="match status" value="1"/>
</dbReference>
<evidence type="ECO:0000313" key="9">
    <source>
        <dbReference type="EMBL" id="AKQ63584.1"/>
    </source>
</evidence>
<comment type="function">
    <text evidence="8">Involved in unsaturated fatty acids biosynthesis. Catalyzes the dehydration of short chain beta-hydroxyacyl-ACPs and long chain saturated and unsaturated beta-hydroxyacyl-ACPs.</text>
</comment>
<dbReference type="Gene3D" id="3.10.129.10">
    <property type="entry name" value="Hotdog Thioesterase"/>
    <property type="match status" value="1"/>
</dbReference>
<evidence type="ECO:0000256" key="4">
    <source>
        <dbReference type="ARBA" id="ARBA00022516"/>
    </source>
</evidence>
<reference evidence="9 10" key="1">
    <citation type="journal article" date="2016" name="PLoS ONE">
        <title>Complete Genome Sequence and Comparative Genomics of a Novel Myxobacterium Myxococcus hansupus.</title>
        <authorList>
            <person name="Sharma G."/>
            <person name="Narwani T."/>
            <person name="Subramanian S."/>
        </authorList>
    </citation>
    <scope>NUCLEOTIDE SEQUENCE [LARGE SCALE GENOMIC DNA]</scope>
    <source>
        <strain evidence="10">mixupus</strain>
    </source>
</reference>
<dbReference type="OrthoDB" id="9772788at2"/>
<dbReference type="PATRIC" id="fig|1297742.4.peg.504"/>
<protein>
    <recommendedName>
        <fullName evidence="2">3-hydroxyacyl-[acyl-carrier-protein] dehydratase</fullName>
        <ecNumber evidence="2">4.2.1.59</ecNumber>
    </recommendedName>
</protein>
<dbReference type="SUPFAM" id="SSF54637">
    <property type="entry name" value="Thioesterase/thiol ester dehydrase-isomerase"/>
    <property type="match status" value="1"/>
</dbReference>
<dbReference type="PANTHER" id="PTHR30272:SF1">
    <property type="entry name" value="3-HYDROXYACYL-[ACYL-CARRIER-PROTEIN] DEHYDRATASE"/>
    <property type="match status" value="1"/>
</dbReference>
<keyword evidence="3" id="KW-0963">Cytoplasm</keyword>
<dbReference type="GO" id="GO:0005737">
    <property type="term" value="C:cytoplasm"/>
    <property type="evidence" value="ECO:0007669"/>
    <property type="project" value="UniProtKB-SubCell"/>
</dbReference>
<dbReference type="InterPro" id="IPR013114">
    <property type="entry name" value="FabA_FabZ"/>
</dbReference>
<evidence type="ECO:0000256" key="6">
    <source>
        <dbReference type="ARBA" id="ARBA00023098"/>
    </source>
</evidence>
<name>A0A0H4WLI7_9BACT</name>
<keyword evidence="6" id="KW-0443">Lipid metabolism</keyword>
<keyword evidence="7" id="KW-0456">Lyase</keyword>
<dbReference type="PANTHER" id="PTHR30272">
    <property type="entry name" value="3-HYDROXYACYL-[ACYL-CARRIER-PROTEIN] DEHYDRATASE"/>
    <property type="match status" value="1"/>
</dbReference>
<evidence type="ECO:0000256" key="5">
    <source>
        <dbReference type="ARBA" id="ARBA00022556"/>
    </source>
</evidence>
<dbReference type="GO" id="GO:0019171">
    <property type="term" value="F:(3R)-hydroxyacyl-[acyl-carrier-protein] dehydratase activity"/>
    <property type="evidence" value="ECO:0007669"/>
    <property type="project" value="UniProtKB-EC"/>
</dbReference>
<evidence type="ECO:0000256" key="2">
    <source>
        <dbReference type="ARBA" id="ARBA00013167"/>
    </source>
</evidence>
<dbReference type="FunFam" id="3.10.129.10:FF:000001">
    <property type="entry name" value="3-hydroxyacyl-[acyl-carrier-protein] dehydratase FabZ"/>
    <property type="match status" value="1"/>
</dbReference>
<evidence type="ECO:0000256" key="7">
    <source>
        <dbReference type="ARBA" id="ARBA00023239"/>
    </source>
</evidence>
<gene>
    <name evidence="9" type="ORF">A176_000496</name>
</gene>
<dbReference type="Proteomes" id="UP000009026">
    <property type="component" value="Chromosome"/>
</dbReference>
<dbReference type="NCBIfam" id="NF000582">
    <property type="entry name" value="PRK00006.1"/>
    <property type="match status" value="1"/>
</dbReference>
<dbReference type="AlphaFoldDB" id="A0A0H4WLI7"/>
<dbReference type="KEGG" id="mym:A176_000496"/>